<evidence type="ECO:0000259" key="4">
    <source>
        <dbReference type="PROSITE" id="PS50930"/>
    </source>
</evidence>
<dbReference type="Pfam" id="PF04397">
    <property type="entry name" value="LytTR"/>
    <property type="match status" value="1"/>
</dbReference>
<evidence type="ECO:0000313" key="6">
    <source>
        <dbReference type="Proteomes" id="UP001520878"/>
    </source>
</evidence>
<feature type="domain" description="HTH LytTR-type" evidence="4">
    <location>
        <begin position="147"/>
        <end position="251"/>
    </location>
</feature>
<feature type="modified residue" description="4-aspartylphosphate" evidence="2">
    <location>
        <position position="54"/>
    </location>
</feature>
<dbReference type="EMBL" id="JAJEWP010000006">
    <property type="protein sequence ID" value="MCC2617887.1"/>
    <property type="molecule type" value="Genomic_DNA"/>
</dbReference>
<name>A0ABS8GBC6_9ALTE</name>
<dbReference type="SUPFAM" id="SSF52172">
    <property type="entry name" value="CheY-like"/>
    <property type="match status" value="1"/>
</dbReference>
<dbReference type="GO" id="GO:0003677">
    <property type="term" value="F:DNA binding"/>
    <property type="evidence" value="ECO:0007669"/>
    <property type="project" value="UniProtKB-KW"/>
</dbReference>
<proteinExistence type="predicted"/>
<dbReference type="PANTHER" id="PTHR37299:SF1">
    <property type="entry name" value="STAGE 0 SPORULATION PROTEIN A HOMOLOG"/>
    <property type="match status" value="1"/>
</dbReference>
<accession>A0ABS8GBC6</accession>
<dbReference type="InterPro" id="IPR007492">
    <property type="entry name" value="LytTR_DNA-bd_dom"/>
</dbReference>
<keyword evidence="1" id="KW-0902">Two-component regulatory system</keyword>
<keyword evidence="2" id="KW-0597">Phosphoprotein</keyword>
<evidence type="ECO:0000259" key="3">
    <source>
        <dbReference type="PROSITE" id="PS50110"/>
    </source>
</evidence>
<dbReference type="PROSITE" id="PS50930">
    <property type="entry name" value="HTH_LYTTR"/>
    <property type="match status" value="1"/>
</dbReference>
<dbReference type="PANTHER" id="PTHR37299">
    <property type="entry name" value="TRANSCRIPTIONAL REGULATOR-RELATED"/>
    <property type="match status" value="1"/>
</dbReference>
<dbReference type="SMART" id="SM00448">
    <property type="entry name" value="REC"/>
    <property type="match status" value="1"/>
</dbReference>
<dbReference type="Pfam" id="PF00072">
    <property type="entry name" value="Response_reg"/>
    <property type="match status" value="1"/>
</dbReference>
<evidence type="ECO:0000313" key="5">
    <source>
        <dbReference type="EMBL" id="MCC2617887.1"/>
    </source>
</evidence>
<dbReference type="Gene3D" id="2.40.50.1020">
    <property type="entry name" value="LytTr DNA-binding domain"/>
    <property type="match status" value="1"/>
</dbReference>
<dbReference type="Proteomes" id="UP001520878">
    <property type="component" value="Unassembled WGS sequence"/>
</dbReference>
<evidence type="ECO:0000256" key="2">
    <source>
        <dbReference type="PROSITE-ProRule" id="PRU00169"/>
    </source>
</evidence>
<dbReference type="SMART" id="SM00850">
    <property type="entry name" value="LytTR"/>
    <property type="match status" value="1"/>
</dbReference>
<sequence length="251" mass="28597">MLKVLIADDEGLARDTVKLLLEEQSDIGMVLEAEDGLQARDMVIQHQPDIVILDIEMPGLSGIDVAREIPSSSIVIFATAYNEHAVAAFELNAIDYLLKPFEDERFFRALERARTKYRENHQQDYAKISNALQGLLAEQHQPFKTRLVIREPGRIRLVDVDQIEFITGAGNYAEIHLLDGKQVLQRETLTTLETQLDPEVFVRIHRSSIVRRSAVTELRPNDKGDYSVILRSGEVLTLSRRNRSKLEELTH</sequence>
<keyword evidence="5" id="KW-0238">DNA-binding</keyword>
<dbReference type="InterPro" id="IPR046947">
    <property type="entry name" value="LytR-like"/>
</dbReference>
<dbReference type="InterPro" id="IPR001789">
    <property type="entry name" value="Sig_transdc_resp-reg_receiver"/>
</dbReference>
<protein>
    <submittedName>
        <fullName evidence="5">LytTR family DNA-binding domain-containing protein</fullName>
    </submittedName>
</protein>
<reference evidence="5 6" key="1">
    <citation type="submission" date="2021-10" db="EMBL/GenBank/DDBJ databases">
        <title>Draft genome of Aestuariibacter halophilus JC2043.</title>
        <authorList>
            <person name="Emsley S.A."/>
            <person name="Pfannmuller K.M."/>
            <person name="Ushijima B."/>
            <person name="Saw J.H."/>
            <person name="Videau P."/>
        </authorList>
    </citation>
    <scope>NUCLEOTIDE SEQUENCE [LARGE SCALE GENOMIC DNA]</scope>
    <source>
        <strain evidence="5 6">JC2043</strain>
    </source>
</reference>
<comment type="caution">
    <text evidence="5">The sequence shown here is derived from an EMBL/GenBank/DDBJ whole genome shotgun (WGS) entry which is preliminary data.</text>
</comment>
<organism evidence="5 6">
    <name type="scientific">Fluctibacter halophilus</name>
    <dbReference type="NCBI Taxonomy" id="226011"/>
    <lineage>
        <taxon>Bacteria</taxon>
        <taxon>Pseudomonadati</taxon>
        <taxon>Pseudomonadota</taxon>
        <taxon>Gammaproteobacteria</taxon>
        <taxon>Alteromonadales</taxon>
        <taxon>Alteromonadaceae</taxon>
        <taxon>Fluctibacter</taxon>
    </lineage>
</organism>
<feature type="domain" description="Response regulatory" evidence="3">
    <location>
        <begin position="3"/>
        <end position="114"/>
    </location>
</feature>
<dbReference type="Gene3D" id="3.40.50.2300">
    <property type="match status" value="1"/>
</dbReference>
<keyword evidence="6" id="KW-1185">Reference proteome</keyword>
<dbReference type="RefSeq" id="WP_229162294.1">
    <property type="nucleotide sequence ID" value="NZ_JAJEWP010000006.1"/>
</dbReference>
<dbReference type="PROSITE" id="PS50110">
    <property type="entry name" value="RESPONSE_REGULATORY"/>
    <property type="match status" value="1"/>
</dbReference>
<gene>
    <name evidence="5" type="ORF">LJ739_16665</name>
</gene>
<dbReference type="InterPro" id="IPR011006">
    <property type="entry name" value="CheY-like_superfamily"/>
</dbReference>
<evidence type="ECO:0000256" key="1">
    <source>
        <dbReference type="ARBA" id="ARBA00023012"/>
    </source>
</evidence>